<keyword evidence="1" id="KW-0862">Zinc</keyword>
<keyword evidence="6" id="KW-1185">Reference proteome</keyword>
<proteinExistence type="predicted"/>
<name>A0AAV3Y6Y3_9GAST</name>
<evidence type="ECO:0000256" key="2">
    <source>
        <dbReference type="SAM" id="Coils"/>
    </source>
</evidence>
<reference evidence="5 6" key="1">
    <citation type="journal article" date="2021" name="Elife">
        <title>Chloroplast acquisition without the gene transfer in kleptoplastic sea slugs, Plakobranchus ocellatus.</title>
        <authorList>
            <person name="Maeda T."/>
            <person name="Takahashi S."/>
            <person name="Yoshida T."/>
            <person name="Shimamura S."/>
            <person name="Takaki Y."/>
            <person name="Nagai Y."/>
            <person name="Toyoda A."/>
            <person name="Suzuki Y."/>
            <person name="Arimoto A."/>
            <person name="Ishii H."/>
            <person name="Satoh N."/>
            <person name="Nishiyama T."/>
            <person name="Hasebe M."/>
            <person name="Maruyama T."/>
            <person name="Minagawa J."/>
            <person name="Obokata J."/>
            <person name="Shigenobu S."/>
        </authorList>
    </citation>
    <scope>NUCLEOTIDE SEQUENCE [LARGE SCALE GENOMIC DNA]</scope>
</reference>
<evidence type="ECO:0000256" key="1">
    <source>
        <dbReference type="PROSITE-ProRule" id="PRU00047"/>
    </source>
</evidence>
<dbReference type="SUPFAM" id="SSF57756">
    <property type="entry name" value="Retrovirus zinc finger-like domains"/>
    <property type="match status" value="1"/>
</dbReference>
<evidence type="ECO:0000259" key="4">
    <source>
        <dbReference type="PROSITE" id="PS50158"/>
    </source>
</evidence>
<dbReference type="Proteomes" id="UP000735302">
    <property type="component" value="Unassembled WGS sequence"/>
</dbReference>
<dbReference type="PROSITE" id="PS50158">
    <property type="entry name" value="ZF_CCHC"/>
    <property type="match status" value="1"/>
</dbReference>
<evidence type="ECO:0000256" key="3">
    <source>
        <dbReference type="SAM" id="MobiDB-lite"/>
    </source>
</evidence>
<dbReference type="GO" id="GO:0008270">
    <property type="term" value="F:zinc ion binding"/>
    <property type="evidence" value="ECO:0007669"/>
    <property type="project" value="UniProtKB-KW"/>
</dbReference>
<dbReference type="InterPro" id="IPR036875">
    <property type="entry name" value="Znf_CCHC_sf"/>
</dbReference>
<protein>
    <submittedName>
        <fullName evidence="5">Modulator of apoptosis 1-like</fullName>
    </submittedName>
</protein>
<keyword evidence="1" id="KW-0863">Zinc-finger</keyword>
<evidence type="ECO:0000313" key="5">
    <source>
        <dbReference type="EMBL" id="GFN83015.1"/>
    </source>
</evidence>
<dbReference type="GO" id="GO:0003676">
    <property type="term" value="F:nucleic acid binding"/>
    <property type="evidence" value="ECO:0007669"/>
    <property type="project" value="InterPro"/>
</dbReference>
<feature type="domain" description="CCHC-type" evidence="4">
    <location>
        <begin position="236"/>
        <end position="251"/>
    </location>
</feature>
<dbReference type="PANTHER" id="PTHR23095:SF43">
    <property type="entry name" value="PARANEOPLASTIC ANTIGEN-LIKE PROTEIN 8C"/>
    <property type="match status" value="1"/>
</dbReference>
<evidence type="ECO:0000313" key="6">
    <source>
        <dbReference type="Proteomes" id="UP000735302"/>
    </source>
</evidence>
<dbReference type="InterPro" id="IPR026523">
    <property type="entry name" value="PNMA"/>
</dbReference>
<keyword evidence="2" id="KW-0175">Coiled coil</keyword>
<gene>
    <name evidence="5" type="ORF">PoB_000952100</name>
</gene>
<dbReference type="InterPro" id="IPR001878">
    <property type="entry name" value="Znf_CCHC"/>
</dbReference>
<keyword evidence="1" id="KW-0479">Metal-binding</keyword>
<dbReference type="AlphaFoldDB" id="A0AAV3Y6Y3"/>
<feature type="region of interest" description="Disordered" evidence="3">
    <location>
        <begin position="246"/>
        <end position="283"/>
    </location>
</feature>
<feature type="coiled-coil region" evidence="2">
    <location>
        <begin position="155"/>
        <end position="182"/>
    </location>
</feature>
<dbReference type="Pfam" id="PF00098">
    <property type="entry name" value="zf-CCHC"/>
    <property type="match status" value="1"/>
</dbReference>
<dbReference type="EMBL" id="BLXT01001064">
    <property type="protein sequence ID" value="GFN83015.1"/>
    <property type="molecule type" value="Genomic_DNA"/>
</dbReference>
<dbReference type="PANTHER" id="PTHR23095">
    <property type="entry name" value="PARANEOPLASTIC ANTIGEN"/>
    <property type="match status" value="1"/>
</dbReference>
<sequence>MTAEDKDTKFGMANVMPRLPVFTGEWKDCSFDQWEFEVQCLIKEARPEDEIKLLIRRSLRGQASRTLMNLGTDASLATIMAKFKSVYGPILSLNTVMAMFYSMKQAETEDAGLTSQTKLATGFLLENKALTFDQLSYEVKRREKELNIATAAQVHAAQTTEIAELRSQVAHLTAEIRALKQTTPHSPAATHYNHANSFTSATPARNWFVPRAPVPTSARPNLTWTEPNRGRGPTTCFRCGQPGHIARGCRNQPMHSKPLNSNRPVEEGNPQATTRPALSGHQR</sequence>
<organism evidence="5 6">
    <name type="scientific">Plakobranchus ocellatus</name>
    <dbReference type="NCBI Taxonomy" id="259542"/>
    <lineage>
        <taxon>Eukaryota</taxon>
        <taxon>Metazoa</taxon>
        <taxon>Spiralia</taxon>
        <taxon>Lophotrochozoa</taxon>
        <taxon>Mollusca</taxon>
        <taxon>Gastropoda</taxon>
        <taxon>Heterobranchia</taxon>
        <taxon>Euthyneura</taxon>
        <taxon>Panpulmonata</taxon>
        <taxon>Sacoglossa</taxon>
        <taxon>Placobranchoidea</taxon>
        <taxon>Plakobranchidae</taxon>
        <taxon>Plakobranchus</taxon>
    </lineage>
</organism>
<dbReference type="Gene3D" id="4.10.60.10">
    <property type="entry name" value="Zinc finger, CCHC-type"/>
    <property type="match status" value="1"/>
</dbReference>
<dbReference type="SMART" id="SM00343">
    <property type="entry name" value="ZnF_C2HC"/>
    <property type="match status" value="1"/>
</dbReference>
<comment type="caution">
    <text evidence="5">The sequence shown here is derived from an EMBL/GenBank/DDBJ whole genome shotgun (WGS) entry which is preliminary data.</text>
</comment>
<accession>A0AAV3Y6Y3</accession>